<gene>
    <name evidence="11" type="primary">fliR</name>
    <name evidence="11" type="ORF">IPN75_14170</name>
</gene>
<feature type="transmembrane region" description="Helical" evidence="10">
    <location>
        <begin position="179"/>
        <end position="201"/>
    </location>
</feature>
<keyword evidence="4 10" id="KW-1003">Cell membrane</keyword>
<dbReference type="GO" id="GO:0044780">
    <property type="term" value="P:bacterial-type flagellum assembly"/>
    <property type="evidence" value="ECO:0007669"/>
    <property type="project" value="UniProtKB-UniRule"/>
</dbReference>
<evidence type="ECO:0000256" key="3">
    <source>
        <dbReference type="ARBA" id="ARBA00021717"/>
    </source>
</evidence>
<comment type="caution">
    <text evidence="11">The sequence shown here is derived from an EMBL/GenBank/DDBJ whole genome shotgun (WGS) entry which is preliminary data.</text>
</comment>
<keyword evidence="11" id="KW-0282">Flagellum</keyword>
<evidence type="ECO:0000256" key="1">
    <source>
        <dbReference type="ARBA" id="ARBA00002578"/>
    </source>
</evidence>
<keyword evidence="11" id="KW-0969">Cilium</keyword>
<comment type="subcellular location">
    <subcellularLocation>
        <location evidence="10">Cell membrane</location>
        <topology evidence="10">Multi-pass membrane protein</topology>
    </subcellularLocation>
    <subcellularLocation>
        <location evidence="10">Bacterial flagellum basal body</location>
    </subcellularLocation>
</comment>
<evidence type="ECO:0000256" key="10">
    <source>
        <dbReference type="RuleBase" id="RU362071"/>
    </source>
</evidence>
<accession>A0A9D7LPK5</accession>
<dbReference type="NCBIfam" id="TIGR01400">
    <property type="entry name" value="fliR"/>
    <property type="match status" value="1"/>
</dbReference>
<evidence type="ECO:0000256" key="5">
    <source>
        <dbReference type="ARBA" id="ARBA00022692"/>
    </source>
</evidence>
<dbReference type="PANTHER" id="PTHR30065">
    <property type="entry name" value="FLAGELLAR BIOSYNTHETIC PROTEIN FLIR"/>
    <property type="match status" value="1"/>
</dbReference>
<evidence type="ECO:0000256" key="9">
    <source>
        <dbReference type="NCBIfam" id="TIGR01400"/>
    </source>
</evidence>
<feature type="transmembrane region" description="Helical" evidence="10">
    <location>
        <begin position="213"/>
        <end position="233"/>
    </location>
</feature>
<comment type="function">
    <text evidence="1 10">Role in flagellar biosynthesis.</text>
</comment>
<keyword evidence="7 10" id="KW-0472">Membrane</keyword>
<dbReference type="Pfam" id="PF01311">
    <property type="entry name" value="Bac_export_1"/>
    <property type="match status" value="1"/>
</dbReference>
<protein>
    <recommendedName>
        <fullName evidence="3 9">Flagellar biosynthetic protein FliR</fullName>
    </recommendedName>
</protein>
<evidence type="ECO:0000256" key="2">
    <source>
        <dbReference type="ARBA" id="ARBA00009772"/>
    </source>
</evidence>
<dbReference type="InterPro" id="IPR002010">
    <property type="entry name" value="T3SS_IM_R"/>
</dbReference>
<evidence type="ECO:0000256" key="6">
    <source>
        <dbReference type="ARBA" id="ARBA00022989"/>
    </source>
</evidence>
<dbReference type="EMBL" id="JADKBR010000017">
    <property type="protein sequence ID" value="MBK8891421.1"/>
    <property type="molecule type" value="Genomic_DNA"/>
</dbReference>
<evidence type="ECO:0000256" key="4">
    <source>
        <dbReference type="ARBA" id="ARBA00022475"/>
    </source>
</evidence>
<name>A0A9D7LPK5_9RHOO</name>
<keyword evidence="5 10" id="KW-0812">Transmembrane</keyword>
<evidence type="ECO:0000256" key="7">
    <source>
        <dbReference type="ARBA" id="ARBA00023136"/>
    </source>
</evidence>
<dbReference type="PANTHER" id="PTHR30065:SF8">
    <property type="entry name" value="FLAGELLAR BIOSYNTHETIC PROTEIN FLIR"/>
    <property type="match status" value="1"/>
</dbReference>
<evidence type="ECO:0000256" key="8">
    <source>
        <dbReference type="ARBA" id="ARBA00023143"/>
    </source>
</evidence>
<reference evidence="11" key="1">
    <citation type="submission" date="2020-10" db="EMBL/GenBank/DDBJ databases">
        <title>Connecting structure to function with the recovery of over 1000 high-quality activated sludge metagenome-assembled genomes encoding full-length rRNA genes using long-read sequencing.</title>
        <authorList>
            <person name="Singleton C.M."/>
            <person name="Petriglieri F."/>
            <person name="Kristensen J.M."/>
            <person name="Kirkegaard R.H."/>
            <person name="Michaelsen T.Y."/>
            <person name="Andersen M.H."/>
            <person name="Karst S.M."/>
            <person name="Dueholm M.S."/>
            <person name="Nielsen P.H."/>
            <person name="Albertsen M."/>
        </authorList>
    </citation>
    <scope>NUCLEOTIDE SEQUENCE</scope>
    <source>
        <strain evidence="11">OdNE_18-Q3-R46-58_BAT3C.305</strain>
    </source>
</reference>
<dbReference type="GO" id="GO:0006605">
    <property type="term" value="P:protein targeting"/>
    <property type="evidence" value="ECO:0007669"/>
    <property type="project" value="UniProtKB-UniRule"/>
</dbReference>
<dbReference type="GO" id="GO:0009425">
    <property type="term" value="C:bacterial-type flagellum basal body"/>
    <property type="evidence" value="ECO:0007669"/>
    <property type="project" value="UniProtKB-SubCell"/>
</dbReference>
<dbReference type="Proteomes" id="UP000808146">
    <property type="component" value="Unassembled WGS sequence"/>
</dbReference>
<dbReference type="AlphaFoldDB" id="A0A9D7LPK5"/>
<keyword evidence="6 10" id="KW-1133">Transmembrane helix</keyword>
<sequence length="259" mass="27075">MISVTTEQLNVWLAAFFWPLARILALIASAPVIGNPSVPARVKIGLAIFVTLLVAPLLPAPPSTDPASASGLLILAQQVLIGLAMGFTMGIVIHAAEMAGELIGLQMGLGFATLYDASVPGMIPVIGQYLGIVISLALLAVDGHLLMLSALVESFHVLPITPLSAPSGLRAVAEWGGKIFSYSLALSLPLLAALLITNLALGVLTRAAPQLNIFAVGFPLTILMGILILTLSFRYFAPAFERMLMASFTAILQVAAALR</sequence>
<evidence type="ECO:0000313" key="11">
    <source>
        <dbReference type="EMBL" id="MBK8891421.1"/>
    </source>
</evidence>
<keyword evidence="8 10" id="KW-0975">Bacterial flagellum</keyword>
<feature type="transmembrane region" description="Helical" evidence="10">
    <location>
        <begin position="72"/>
        <end position="93"/>
    </location>
</feature>
<organism evidence="11 12">
    <name type="scientific">Candidatus Dechloromonas phosphorivorans</name>
    <dbReference type="NCBI Taxonomy" id="2899244"/>
    <lineage>
        <taxon>Bacteria</taxon>
        <taxon>Pseudomonadati</taxon>
        <taxon>Pseudomonadota</taxon>
        <taxon>Betaproteobacteria</taxon>
        <taxon>Rhodocyclales</taxon>
        <taxon>Azonexaceae</taxon>
        <taxon>Dechloromonas</taxon>
    </lineage>
</organism>
<keyword evidence="11" id="KW-0966">Cell projection</keyword>
<dbReference type="InterPro" id="IPR006303">
    <property type="entry name" value="FliR"/>
</dbReference>
<evidence type="ECO:0000313" key="12">
    <source>
        <dbReference type="Proteomes" id="UP000808146"/>
    </source>
</evidence>
<dbReference type="PRINTS" id="PR00953">
    <property type="entry name" value="TYPE3IMRPROT"/>
</dbReference>
<comment type="similarity">
    <text evidence="2 10">Belongs to the FliR/MopE/SpaR family.</text>
</comment>
<dbReference type="GO" id="GO:0005886">
    <property type="term" value="C:plasma membrane"/>
    <property type="evidence" value="ECO:0007669"/>
    <property type="project" value="UniProtKB-SubCell"/>
</dbReference>
<feature type="transmembrane region" description="Helical" evidence="10">
    <location>
        <begin position="40"/>
        <end position="60"/>
    </location>
</feature>
<feature type="transmembrane region" description="Helical" evidence="10">
    <location>
        <begin position="12"/>
        <end position="34"/>
    </location>
</feature>
<proteinExistence type="inferred from homology"/>